<dbReference type="PANTHER" id="PTHR45036">
    <property type="entry name" value="METHYLTRANSFERASE LIKE 7B"/>
    <property type="match status" value="1"/>
</dbReference>
<dbReference type="OMA" id="PRARWYE"/>
<dbReference type="SUPFAM" id="SSF53335">
    <property type="entry name" value="S-adenosyl-L-methionine-dependent methyltransferases"/>
    <property type="match status" value="1"/>
</dbReference>
<sequence>MQLCTVVATGLHHGLPCYTKFHYPRTTASPSSIFTLSILHTKRKVKLTRVLNQSHLTPGDSSEINADKTPSAIQSSTICGCGFCNRRLFLGGVGSFASLTRPAKADPSADLISNAQKVMDEVHPSRPAWYEKLYAYAVDKTMASYEAEVAGYKVQLLNQLKGDAERILELGIGTGPNIKYYASGENVSVVGIDPNMQMEKYARAAATAAGIPESQFKFIRA</sequence>
<evidence type="ECO:0000313" key="2">
    <source>
        <dbReference type="Proteomes" id="UP000824469"/>
    </source>
</evidence>
<dbReference type="InterPro" id="IPR052356">
    <property type="entry name" value="Thiol_S-MT"/>
</dbReference>
<feature type="non-terminal residue" evidence="1">
    <location>
        <position position="1"/>
    </location>
</feature>
<protein>
    <recommendedName>
        <fullName evidence="3">S-adenosyl-L-methionine-dependent methyltransferase</fullName>
    </recommendedName>
</protein>
<comment type="caution">
    <text evidence="1">The sequence shown here is derived from an EMBL/GenBank/DDBJ whole genome shotgun (WGS) entry which is preliminary data.</text>
</comment>
<proteinExistence type="predicted"/>
<keyword evidence="2" id="KW-1185">Reference proteome</keyword>
<dbReference type="Proteomes" id="UP000824469">
    <property type="component" value="Unassembled WGS sequence"/>
</dbReference>
<name>A0AA38CC61_TAXCH</name>
<reference evidence="1 2" key="1">
    <citation type="journal article" date="2021" name="Nat. Plants">
        <title>The Taxus genome provides insights into paclitaxel biosynthesis.</title>
        <authorList>
            <person name="Xiong X."/>
            <person name="Gou J."/>
            <person name="Liao Q."/>
            <person name="Li Y."/>
            <person name="Zhou Q."/>
            <person name="Bi G."/>
            <person name="Li C."/>
            <person name="Du R."/>
            <person name="Wang X."/>
            <person name="Sun T."/>
            <person name="Guo L."/>
            <person name="Liang H."/>
            <person name="Lu P."/>
            <person name="Wu Y."/>
            <person name="Zhang Z."/>
            <person name="Ro D.K."/>
            <person name="Shang Y."/>
            <person name="Huang S."/>
            <person name="Yan J."/>
        </authorList>
    </citation>
    <scope>NUCLEOTIDE SEQUENCE [LARGE SCALE GENOMIC DNA]</scope>
    <source>
        <strain evidence="1">Ta-2019</strain>
    </source>
</reference>
<dbReference type="Gene3D" id="3.40.50.150">
    <property type="entry name" value="Vaccinia Virus protein VP39"/>
    <property type="match status" value="1"/>
</dbReference>
<dbReference type="PANTHER" id="PTHR45036:SF1">
    <property type="entry name" value="METHYLTRANSFERASE LIKE 7A"/>
    <property type="match status" value="1"/>
</dbReference>
<evidence type="ECO:0000313" key="1">
    <source>
        <dbReference type="EMBL" id="KAH9294874.1"/>
    </source>
</evidence>
<gene>
    <name evidence="1" type="ORF">KI387_038462</name>
</gene>
<organism evidence="1 2">
    <name type="scientific">Taxus chinensis</name>
    <name type="common">Chinese yew</name>
    <name type="synonym">Taxus wallichiana var. chinensis</name>
    <dbReference type="NCBI Taxonomy" id="29808"/>
    <lineage>
        <taxon>Eukaryota</taxon>
        <taxon>Viridiplantae</taxon>
        <taxon>Streptophyta</taxon>
        <taxon>Embryophyta</taxon>
        <taxon>Tracheophyta</taxon>
        <taxon>Spermatophyta</taxon>
        <taxon>Pinopsida</taxon>
        <taxon>Pinidae</taxon>
        <taxon>Conifers II</taxon>
        <taxon>Cupressales</taxon>
        <taxon>Taxaceae</taxon>
        <taxon>Taxus</taxon>
    </lineage>
</organism>
<accession>A0AA38CC61</accession>
<evidence type="ECO:0008006" key="3">
    <source>
        <dbReference type="Google" id="ProtNLM"/>
    </source>
</evidence>
<dbReference type="AlphaFoldDB" id="A0AA38CC61"/>
<dbReference type="InterPro" id="IPR029063">
    <property type="entry name" value="SAM-dependent_MTases_sf"/>
</dbReference>
<dbReference type="EMBL" id="JAHRHJ020000011">
    <property type="protein sequence ID" value="KAH9294874.1"/>
    <property type="molecule type" value="Genomic_DNA"/>
</dbReference>